<protein>
    <submittedName>
        <fullName evidence="2">Uncharacterized protein</fullName>
    </submittedName>
</protein>
<evidence type="ECO:0000313" key="2">
    <source>
        <dbReference type="EMBL" id="KRZ73725.1"/>
    </source>
</evidence>
<dbReference type="AlphaFoldDB" id="A0A0V1MPN9"/>
<evidence type="ECO:0000256" key="1">
    <source>
        <dbReference type="SAM" id="MobiDB-lite"/>
    </source>
</evidence>
<feature type="compositionally biased region" description="Polar residues" evidence="1">
    <location>
        <begin position="19"/>
        <end position="28"/>
    </location>
</feature>
<dbReference type="EMBL" id="JYDO01000059">
    <property type="protein sequence ID" value="KRZ73725.1"/>
    <property type="molecule type" value="Genomic_DNA"/>
</dbReference>
<organism evidence="2 3">
    <name type="scientific">Trichinella papuae</name>
    <dbReference type="NCBI Taxonomy" id="268474"/>
    <lineage>
        <taxon>Eukaryota</taxon>
        <taxon>Metazoa</taxon>
        <taxon>Ecdysozoa</taxon>
        <taxon>Nematoda</taxon>
        <taxon>Enoplea</taxon>
        <taxon>Dorylaimia</taxon>
        <taxon>Trichinellida</taxon>
        <taxon>Trichinellidae</taxon>
        <taxon>Trichinella</taxon>
    </lineage>
</organism>
<name>A0A0V1MPN9_9BILA</name>
<comment type="caution">
    <text evidence="2">The sequence shown here is derived from an EMBL/GenBank/DDBJ whole genome shotgun (WGS) entry which is preliminary data.</text>
</comment>
<feature type="region of interest" description="Disordered" evidence="1">
    <location>
        <begin position="1"/>
        <end position="28"/>
    </location>
</feature>
<sequence>MADAKCKAARNTARDGDSSGITRTDRTQSVSLCQSPIIFTAEMNRRQDLTKTMTEFADGLHYLAHKLSVNETTVWDNFIMGFRPPQLQLLFLIEELHVHDDESSAVMPGDQALTRNISQEA</sequence>
<accession>A0A0V1MPN9</accession>
<feature type="compositionally biased region" description="Basic and acidic residues" evidence="1">
    <location>
        <begin position="1"/>
        <end position="17"/>
    </location>
</feature>
<reference evidence="2 3" key="1">
    <citation type="submission" date="2015-01" db="EMBL/GenBank/DDBJ databases">
        <title>Evolution of Trichinella species and genotypes.</title>
        <authorList>
            <person name="Korhonen P.K."/>
            <person name="Edoardo P."/>
            <person name="Giuseppe L.R."/>
            <person name="Gasser R.B."/>
        </authorList>
    </citation>
    <scope>NUCLEOTIDE SEQUENCE [LARGE SCALE GENOMIC DNA]</scope>
    <source>
        <strain evidence="2">ISS1980</strain>
    </source>
</reference>
<evidence type="ECO:0000313" key="3">
    <source>
        <dbReference type="Proteomes" id="UP000054843"/>
    </source>
</evidence>
<keyword evidence="3" id="KW-1185">Reference proteome</keyword>
<proteinExistence type="predicted"/>
<gene>
    <name evidence="2" type="ORF">T10_8784</name>
</gene>
<dbReference type="Proteomes" id="UP000054843">
    <property type="component" value="Unassembled WGS sequence"/>
</dbReference>